<sequence length="894" mass="100346">MKLDLGKVFFFILLLVLSTMTAMAGNIKGTVLDKQTKEPLTGATIQITGTAQGVVADIDGNYTLNVNDGTYTITVRYIGYKDILLNSIKVKAETLLNFEMESDAQTLGEVSVVAKKNLEGERALQMERQKATLAIENLGAKEMSIKGISNVEEGVKKITGISIASAGQLIVRGLGDRYSTTTLNGLPIASPNPDNKLIPLDIFPASTVQNITVSKVYDASAFADYSGAHIDISTKENVGSDFLSISFNAGGKFNTLGKDFYRMDRDGSLFKTPSLDQKLIDMSLTDFEEYARHNRLFNTSFQVSKKTALPEFGGNIGFGKRFTLGGNEVSVLGSIGVSNDLQTMDNASIRTLEATGNTLNEFNYDSYSNELKIAALGNLGYSFRTSDHIGYTFFYARNAIDTYMRREGVDYEDHHLIGSNNVTHIYSLQNHQVNGKHYFGKQWDLNWSGSYSKTSSDEPDRRQVMFIREDDQIKLFKLNRQETMRYFGSLNEDEWVGDLTASYRFGDNNKLQAGFTYKDKNRDYMGTRFYYNLNKLNPTITDIYDTDSFLNMENVENGSITIDRKKQPKDSYTAGNSIYAGYIATEYYPVAPLLVNLGVRYEISKQWVDYYTDGGKAERSELNKNDLFPSLNMKYQMNEKNSLRFAFSRTVTRPSFIEMAPFLYQESYGSAQIRGNADLQNGYNYNIDLRYELFEKNGDMLSITAYYKHLKAPIERVQTLSGGSAVHSFRNADNGMATGVEIEFRKEIVKDLRFGVNGSYMYTNVKLPEGGAYTNSQRALQGASPYLANADLTYSPAFSNDRQLSVALLYNLQGPRIHSVGISGLGDIKQQPVHTLNFTGSYRFNRRFAVKLQVNDLLNQDILFKQEVPTTGDKVEVERFRKGTGFEVGFSYDL</sequence>
<gene>
    <name evidence="7" type="ORF">HMPREF1062_00196</name>
</gene>
<proteinExistence type="predicted"/>
<dbReference type="Gene3D" id="2.170.130.10">
    <property type="entry name" value="TonB-dependent receptor, plug domain"/>
    <property type="match status" value="1"/>
</dbReference>
<dbReference type="HOGENOM" id="CLU_006935_0_0_10"/>
<dbReference type="PANTHER" id="PTHR40980">
    <property type="entry name" value="PLUG DOMAIN-CONTAINING PROTEIN"/>
    <property type="match status" value="1"/>
</dbReference>
<keyword evidence="2" id="KW-0472">Membrane</keyword>
<dbReference type="Pfam" id="PF14905">
    <property type="entry name" value="OMP_b-brl_3"/>
    <property type="match status" value="1"/>
</dbReference>
<accession>I9RDQ9</accession>
<dbReference type="Gene3D" id="2.40.170.20">
    <property type="entry name" value="TonB-dependent receptor, beta-barrel domain"/>
    <property type="match status" value="1"/>
</dbReference>
<evidence type="ECO:0000259" key="5">
    <source>
        <dbReference type="Pfam" id="PF07715"/>
    </source>
</evidence>
<dbReference type="InterPro" id="IPR036942">
    <property type="entry name" value="Beta-barrel_TonB_sf"/>
</dbReference>
<feature type="chain" id="PRO_5003724666" description="TonB-dependent receptor" evidence="4">
    <location>
        <begin position="25"/>
        <end position="894"/>
    </location>
</feature>
<evidence type="ECO:0000313" key="8">
    <source>
        <dbReference type="Proteomes" id="UP000003741"/>
    </source>
</evidence>
<evidence type="ECO:0000259" key="6">
    <source>
        <dbReference type="Pfam" id="PF14905"/>
    </source>
</evidence>
<dbReference type="AlphaFoldDB" id="I9RDQ9"/>
<dbReference type="InterPro" id="IPR012910">
    <property type="entry name" value="Plug_dom"/>
</dbReference>
<evidence type="ECO:0000313" key="7">
    <source>
        <dbReference type="EMBL" id="EIY40353.1"/>
    </source>
</evidence>
<dbReference type="SUPFAM" id="SSF56935">
    <property type="entry name" value="Porins"/>
    <property type="match status" value="1"/>
</dbReference>
<dbReference type="InterPro" id="IPR041700">
    <property type="entry name" value="OMP_b-brl_3"/>
</dbReference>
<dbReference type="InterPro" id="IPR037066">
    <property type="entry name" value="Plug_dom_sf"/>
</dbReference>
<keyword evidence="8" id="KW-1185">Reference proteome</keyword>
<comment type="caution">
    <text evidence="7">The sequence shown here is derived from an EMBL/GenBank/DDBJ whole genome shotgun (WGS) entry which is preliminary data.</text>
</comment>
<reference evidence="7 8" key="1">
    <citation type="submission" date="2012-02" db="EMBL/GenBank/DDBJ databases">
        <title>The Genome Sequence of Bacteroides cellulosilyticus CL02T12C19.</title>
        <authorList>
            <consortium name="The Broad Institute Genome Sequencing Platform"/>
            <person name="Earl A."/>
            <person name="Ward D."/>
            <person name="Feldgarden M."/>
            <person name="Gevers D."/>
            <person name="Zitomersky N.L."/>
            <person name="Coyne M.J."/>
            <person name="Comstock L.E."/>
            <person name="Young S.K."/>
            <person name="Zeng Q."/>
            <person name="Gargeya S."/>
            <person name="Fitzgerald M."/>
            <person name="Haas B."/>
            <person name="Abouelleil A."/>
            <person name="Alvarado L."/>
            <person name="Arachchi H.M."/>
            <person name="Berlin A."/>
            <person name="Chapman S.B."/>
            <person name="Gearin G."/>
            <person name="Goldberg J."/>
            <person name="Griggs A."/>
            <person name="Gujja S."/>
            <person name="Hansen M."/>
            <person name="Heiman D."/>
            <person name="Howarth C."/>
            <person name="Larimer J."/>
            <person name="Lui A."/>
            <person name="MacDonald P.J.P."/>
            <person name="McCowen C."/>
            <person name="Montmayeur A."/>
            <person name="Murphy C."/>
            <person name="Neiman D."/>
            <person name="Pearson M."/>
            <person name="Priest M."/>
            <person name="Roberts A."/>
            <person name="Saif S."/>
            <person name="Shea T."/>
            <person name="Sisk P."/>
            <person name="Stolte C."/>
            <person name="Sykes S."/>
            <person name="Wortman J."/>
            <person name="Nusbaum C."/>
            <person name="Birren B."/>
        </authorList>
    </citation>
    <scope>NUCLEOTIDE SEQUENCE [LARGE SCALE GENOMIC DNA]</scope>
    <source>
        <strain evidence="7 8">CL02T12C19</strain>
    </source>
</reference>
<evidence type="ECO:0000256" key="2">
    <source>
        <dbReference type="ARBA" id="ARBA00023136"/>
    </source>
</evidence>
<evidence type="ECO:0000256" key="4">
    <source>
        <dbReference type="SAM" id="SignalP"/>
    </source>
</evidence>
<evidence type="ECO:0000256" key="3">
    <source>
        <dbReference type="ARBA" id="ARBA00023237"/>
    </source>
</evidence>
<dbReference type="Gene3D" id="2.60.40.1120">
    <property type="entry name" value="Carboxypeptidase-like, regulatory domain"/>
    <property type="match status" value="1"/>
</dbReference>
<protein>
    <recommendedName>
        <fullName evidence="9">TonB-dependent receptor</fullName>
    </recommendedName>
</protein>
<dbReference type="PATRIC" id="fig|997874.3.peg.202"/>
<comment type="subcellular location">
    <subcellularLocation>
        <location evidence="1">Cell outer membrane</location>
    </subcellularLocation>
</comment>
<feature type="signal peptide" evidence="4">
    <location>
        <begin position="1"/>
        <end position="24"/>
    </location>
</feature>
<keyword evidence="4" id="KW-0732">Signal</keyword>
<name>I9RDQ9_9BACE</name>
<dbReference type="Pfam" id="PF13715">
    <property type="entry name" value="CarbopepD_reg_2"/>
    <property type="match status" value="1"/>
</dbReference>
<evidence type="ECO:0008006" key="9">
    <source>
        <dbReference type="Google" id="ProtNLM"/>
    </source>
</evidence>
<dbReference type="Proteomes" id="UP000003741">
    <property type="component" value="Unassembled WGS sequence"/>
</dbReference>
<evidence type="ECO:0000256" key="1">
    <source>
        <dbReference type="ARBA" id="ARBA00004442"/>
    </source>
</evidence>
<dbReference type="InterPro" id="IPR008969">
    <property type="entry name" value="CarboxyPept-like_regulatory"/>
</dbReference>
<keyword evidence="3" id="KW-0998">Cell outer membrane</keyword>
<dbReference type="SUPFAM" id="SSF49464">
    <property type="entry name" value="Carboxypeptidase regulatory domain-like"/>
    <property type="match status" value="1"/>
</dbReference>
<dbReference type="Pfam" id="PF07715">
    <property type="entry name" value="Plug"/>
    <property type="match status" value="1"/>
</dbReference>
<organism evidence="7 8">
    <name type="scientific">Bacteroides cellulosilyticus CL02T12C19</name>
    <dbReference type="NCBI Taxonomy" id="997874"/>
    <lineage>
        <taxon>Bacteria</taxon>
        <taxon>Pseudomonadati</taxon>
        <taxon>Bacteroidota</taxon>
        <taxon>Bacteroidia</taxon>
        <taxon>Bacteroidales</taxon>
        <taxon>Bacteroidaceae</taxon>
        <taxon>Bacteroides</taxon>
    </lineage>
</organism>
<dbReference type="GO" id="GO:0009279">
    <property type="term" value="C:cell outer membrane"/>
    <property type="evidence" value="ECO:0007669"/>
    <property type="project" value="UniProtKB-SubCell"/>
</dbReference>
<dbReference type="PANTHER" id="PTHR40980:SF5">
    <property type="entry name" value="TONB-DEPENDENT RECEPTOR"/>
    <property type="match status" value="1"/>
</dbReference>
<feature type="domain" description="TonB-dependent receptor plug" evidence="5">
    <location>
        <begin position="129"/>
        <end position="215"/>
    </location>
</feature>
<feature type="domain" description="Outer membrane protein beta-barrel" evidence="6">
    <location>
        <begin position="544"/>
        <end position="892"/>
    </location>
</feature>
<dbReference type="EMBL" id="AGXG01000001">
    <property type="protein sequence ID" value="EIY40353.1"/>
    <property type="molecule type" value="Genomic_DNA"/>
</dbReference>